<dbReference type="GO" id="GO:0048278">
    <property type="term" value="P:vesicle docking"/>
    <property type="evidence" value="ECO:0007669"/>
    <property type="project" value="TreeGrafter"/>
</dbReference>
<evidence type="ECO:0000256" key="5">
    <source>
        <dbReference type="ARBA" id="ARBA00022927"/>
    </source>
</evidence>
<feature type="compositionally biased region" description="Acidic residues" evidence="10">
    <location>
        <begin position="51"/>
        <end position="60"/>
    </location>
</feature>
<evidence type="ECO:0000256" key="4">
    <source>
        <dbReference type="ARBA" id="ARBA00022692"/>
    </source>
</evidence>
<dbReference type="InParanoid" id="G4TT60"/>
<comment type="similarity">
    <text evidence="2">Belongs to the syntaxin family.</text>
</comment>
<dbReference type="GO" id="GO:0031201">
    <property type="term" value="C:SNARE complex"/>
    <property type="evidence" value="ECO:0007669"/>
    <property type="project" value="TreeGrafter"/>
</dbReference>
<dbReference type="PANTHER" id="PTHR19957">
    <property type="entry name" value="SYNTAXIN"/>
    <property type="match status" value="1"/>
</dbReference>
<dbReference type="eggNOG" id="KOG0809">
    <property type="taxonomic scope" value="Eukaryota"/>
</dbReference>
<dbReference type="PROSITE" id="PS00914">
    <property type="entry name" value="SYNTAXIN"/>
    <property type="match status" value="1"/>
</dbReference>
<dbReference type="InterPro" id="IPR010989">
    <property type="entry name" value="SNARE"/>
</dbReference>
<feature type="domain" description="T-SNARE coiled-coil homology" evidence="12">
    <location>
        <begin position="265"/>
        <end position="327"/>
    </location>
</feature>
<dbReference type="AlphaFoldDB" id="G4TT60"/>
<keyword evidence="3" id="KW-0813">Transport</keyword>
<name>G4TT60_SERID</name>
<comment type="caution">
    <text evidence="13">The sequence shown here is derived from an EMBL/GenBank/DDBJ whole genome shotgun (WGS) entry which is preliminary data.</text>
</comment>
<evidence type="ECO:0000256" key="11">
    <source>
        <dbReference type="SAM" id="Phobius"/>
    </source>
</evidence>
<dbReference type="OMA" id="NRKMCII"/>
<evidence type="ECO:0000256" key="1">
    <source>
        <dbReference type="ARBA" id="ARBA00004409"/>
    </source>
</evidence>
<dbReference type="EMBL" id="CAFZ01000320">
    <property type="protein sequence ID" value="CCA74503.1"/>
    <property type="molecule type" value="Genomic_DNA"/>
</dbReference>
<dbReference type="PROSITE" id="PS50192">
    <property type="entry name" value="T_SNARE"/>
    <property type="match status" value="1"/>
</dbReference>
<gene>
    <name evidence="13" type="ORF">PIIN_08455</name>
</gene>
<dbReference type="GO" id="GO:0000149">
    <property type="term" value="F:SNARE binding"/>
    <property type="evidence" value="ECO:0007669"/>
    <property type="project" value="TreeGrafter"/>
</dbReference>
<sequence length="361" mass="40205">MAGRRTLFFLSVRDSQSRAPSSRRRRPGPLPPSSANADNPKGKARDPFVIYDEEEDEEDASERGRLLPSSGGQKSNGGHVRIDMDKLPPAWVELADNVERILAAVVIKISALDKLHAKHALPGFADRTAEERDIERMTTEITRDFRQCHSLIQKVKAEPTPIATTASPNQQHTFPPRERQMKPPSAHEVLAAKNVQRGLAAKVQETSALFRKKQKVYMDRLQGHAIKNQDLLIASGAISLHGSEGLSAVEEDMAAAQQQQQQQLDVQTQARTRELAEIAKNIASLADLFKDLSSLVIEQGTILDSVEYNIERTADAMEGAVKELKIAQGYQRNTGRRQCIFFLLLLIFAAIVVLIFKPRRH</sequence>
<keyword evidence="7" id="KW-0333">Golgi apparatus</keyword>
<dbReference type="SUPFAM" id="SSF47661">
    <property type="entry name" value="t-snare proteins"/>
    <property type="match status" value="1"/>
</dbReference>
<dbReference type="OrthoDB" id="10251371at2759"/>
<evidence type="ECO:0000256" key="9">
    <source>
        <dbReference type="ARBA" id="ARBA00023136"/>
    </source>
</evidence>
<keyword evidence="9 11" id="KW-0472">Membrane</keyword>
<dbReference type="GO" id="GO:0005484">
    <property type="term" value="F:SNAP receptor activity"/>
    <property type="evidence" value="ECO:0007669"/>
    <property type="project" value="InterPro"/>
</dbReference>
<organism evidence="13 14">
    <name type="scientific">Serendipita indica (strain DSM 11827)</name>
    <name type="common">Root endophyte fungus</name>
    <name type="synonym">Piriformospora indica</name>
    <dbReference type="NCBI Taxonomy" id="1109443"/>
    <lineage>
        <taxon>Eukaryota</taxon>
        <taxon>Fungi</taxon>
        <taxon>Dikarya</taxon>
        <taxon>Basidiomycota</taxon>
        <taxon>Agaricomycotina</taxon>
        <taxon>Agaricomycetes</taxon>
        <taxon>Sebacinales</taxon>
        <taxon>Serendipitaceae</taxon>
        <taxon>Serendipita</taxon>
    </lineage>
</organism>
<dbReference type="InterPro" id="IPR000727">
    <property type="entry name" value="T_SNARE_dom"/>
</dbReference>
<dbReference type="InterPro" id="IPR006012">
    <property type="entry name" value="Syntaxin/epimorphin_CS"/>
</dbReference>
<accession>G4TT60</accession>
<evidence type="ECO:0000256" key="10">
    <source>
        <dbReference type="SAM" id="MobiDB-lite"/>
    </source>
</evidence>
<dbReference type="Pfam" id="PF05739">
    <property type="entry name" value="SNARE"/>
    <property type="match status" value="1"/>
</dbReference>
<dbReference type="InterPro" id="IPR045242">
    <property type="entry name" value="Syntaxin"/>
</dbReference>
<feature type="region of interest" description="Disordered" evidence="10">
    <location>
        <begin position="1"/>
        <end position="81"/>
    </location>
</feature>
<dbReference type="SMART" id="SM00397">
    <property type="entry name" value="t_SNARE"/>
    <property type="match status" value="1"/>
</dbReference>
<feature type="transmembrane region" description="Helical" evidence="11">
    <location>
        <begin position="340"/>
        <end position="356"/>
    </location>
</feature>
<dbReference type="CDD" id="cd15845">
    <property type="entry name" value="SNARE_syntaxin16"/>
    <property type="match status" value="1"/>
</dbReference>
<dbReference type="GO" id="GO:0006906">
    <property type="term" value="P:vesicle fusion"/>
    <property type="evidence" value="ECO:0007669"/>
    <property type="project" value="TreeGrafter"/>
</dbReference>
<evidence type="ECO:0000256" key="7">
    <source>
        <dbReference type="ARBA" id="ARBA00023034"/>
    </source>
</evidence>
<dbReference type="GO" id="GO:0006886">
    <property type="term" value="P:intracellular protein transport"/>
    <property type="evidence" value="ECO:0007669"/>
    <property type="project" value="InterPro"/>
</dbReference>
<evidence type="ECO:0000259" key="12">
    <source>
        <dbReference type="PROSITE" id="PS50192"/>
    </source>
</evidence>
<dbReference type="FunCoup" id="G4TT60">
    <property type="interactions" value="417"/>
</dbReference>
<keyword evidence="4 11" id="KW-0812">Transmembrane</keyword>
<dbReference type="STRING" id="1109443.G4TT60"/>
<evidence type="ECO:0000256" key="2">
    <source>
        <dbReference type="ARBA" id="ARBA00009063"/>
    </source>
</evidence>
<proteinExistence type="inferred from homology"/>
<keyword evidence="6 11" id="KW-1133">Transmembrane helix</keyword>
<evidence type="ECO:0000256" key="8">
    <source>
        <dbReference type="ARBA" id="ARBA00023054"/>
    </source>
</evidence>
<comment type="subcellular location">
    <subcellularLocation>
        <location evidence="1">Golgi apparatus membrane</location>
        <topology evidence="1">Single-pass type IV membrane protein</topology>
    </subcellularLocation>
</comment>
<evidence type="ECO:0000256" key="6">
    <source>
        <dbReference type="ARBA" id="ARBA00022989"/>
    </source>
</evidence>
<dbReference type="HOGENOM" id="CLU_038177_0_0_1"/>
<evidence type="ECO:0000313" key="13">
    <source>
        <dbReference type="EMBL" id="CCA74503.1"/>
    </source>
</evidence>
<keyword evidence="5" id="KW-0653">Protein transport</keyword>
<evidence type="ECO:0000313" key="14">
    <source>
        <dbReference type="Proteomes" id="UP000007148"/>
    </source>
</evidence>
<dbReference type="GO" id="GO:0000139">
    <property type="term" value="C:Golgi membrane"/>
    <property type="evidence" value="ECO:0007669"/>
    <property type="project" value="UniProtKB-SubCell"/>
</dbReference>
<reference evidence="13 14" key="1">
    <citation type="journal article" date="2011" name="PLoS Pathog.">
        <title>Endophytic Life Strategies Decoded by Genome and Transcriptome Analyses of the Mutualistic Root Symbiont Piriformospora indica.</title>
        <authorList>
            <person name="Zuccaro A."/>
            <person name="Lahrmann U."/>
            <person name="Guldener U."/>
            <person name="Langen G."/>
            <person name="Pfiffi S."/>
            <person name="Biedenkopf D."/>
            <person name="Wong P."/>
            <person name="Samans B."/>
            <person name="Grimm C."/>
            <person name="Basiewicz M."/>
            <person name="Murat C."/>
            <person name="Martin F."/>
            <person name="Kogel K.H."/>
        </authorList>
    </citation>
    <scope>NUCLEOTIDE SEQUENCE [LARGE SCALE GENOMIC DNA]</scope>
    <source>
        <strain evidence="13 14">DSM 11827</strain>
    </source>
</reference>
<keyword evidence="14" id="KW-1185">Reference proteome</keyword>
<evidence type="ECO:0000256" key="3">
    <source>
        <dbReference type="ARBA" id="ARBA00022448"/>
    </source>
</evidence>
<dbReference type="PANTHER" id="PTHR19957:SF83">
    <property type="entry name" value="SYNTAXIN-16"/>
    <property type="match status" value="1"/>
</dbReference>
<dbReference type="Proteomes" id="UP000007148">
    <property type="component" value="Unassembled WGS sequence"/>
</dbReference>
<dbReference type="Gene3D" id="1.20.58.70">
    <property type="match status" value="1"/>
</dbReference>
<keyword evidence="8" id="KW-0175">Coiled coil</keyword>
<protein>
    <submittedName>
        <fullName evidence="13">Related to the member of the syntaxin family of t-SNAREs TLG2</fullName>
    </submittedName>
</protein>